<keyword evidence="6 7" id="KW-0472">Membrane</keyword>
<evidence type="ECO:0000256" key="1">
    <source>
        <dbReference type="ARBA" id="ARBA00007150"/>
    </source>
</evidence>
<reference evidence="8 9" key="1">
    <citation type="submission" date="2017-09" db="EMBL/GenBank/DDBJ databases">
        <title>Depth-based differentiation of microbial function through sediment-hosted aquifers and enrichment of novel symbionts in the deep terrestrial subsurface.</title>
        <authorList>
            <person name="Probst A.J."/>
            <person name="Ladd B."/>
            <person name="Jarett J.K."/>
            <person name="Geller-Mcgrath D.E."/>
            <person name="Sieber C.M."/>
            <person name="Emerson J.B."/>
            <person name="Anantharaman K."/>
            <person name="Thomas B.C."/>
            <person name="Malmstrom R."/>
            <person name="Stieglmeier M."/>
            <person name="Klingl A."/>
            <person name="Woyke T."/>
            <person name="Ryan C.M."/>
            <person name="Banfield J.F."/>
        </authorList>
    </citation>
    <scope>NUCLEOTIDE SEQUENCE [LARGE SCALE GENOMIC DNA]</scope>
    <source>
        <strain evidence="8">CG11_big_fil_rev_8_21_14_0_20_39_34</strain>
    </source>
</reference>
<dbReference type="Proteomes" id="UP000229600">
    <property type="component" value="Unassembled WGS sequence"/>
</dbReference>
<keyword evidence="2 7" id="KW-1003">Cell membrane</keyword>
<keyword evidence="3 7" id="KW-0808">Transferase</keyword>
<feature type="transmembrane region" description="Helical" evidence="7">
    <location>
        <begin position="57"/>
        <end position="74"/>
    </location>
</feature>
<dbReference type="GO" id="GO:0042158">
    <property type="term" value="P:lipoprotein biosynthetic process"/>
    <property type="evidence" value="ECO:0007669"/>
    <property type="project" value="UniProtKB-UniRule"/>
</dbReference>
<keyword evidence="5 7" id="KW-1133">Transmembrane helix</keyword>
<feature type="binding site" evidence="7">
    <location>
        <position position="141"/>
    </location>
    <ligand>
        <name>a 1,2-diacyl-sn-glycero-3-phospho-(1'-sn-glycerol)</name>
        <dbReference type="ChEBI" id="CHEBI:64716"/>
    </ligand>
</feature>
<keyword evidence="4 7" id="KW-0812">Transmembrane</keyword>
<name>A0A2H0N5M0_9BACT</name>
<organism evidence="8 9">
    <name type="scientific">Candidatus Magasanikbacteria bacterium CG11_big_fil_rev_8_21_14_0_20_39_34</name>
    <dbReference type="NCBI Taxonomy" id="1974653"/>
    <lineage>
        <taxon>Bacteria</taxon>
        <taxon>Candidatus Magasanikiibacteriota</taxon>
    </lineage>
</organism>
<feature type="transmembrane region" description="Helical" evidence="7">
    <location>
        <begin position="124"/>
        <end position="148"/>
    </location>
</feature>
<dbReference type="InterPro" id="IPR001640">
    <property type="entry name" value="Lgt"/>
</dbReference>
<evidence type="ECO:0000256" key="4">
    <source>
        <dbReference type="ARBA" id="ARBA00022692"/>
    </source>
</evidence>
<comment type="subcellular location">
    <subcellularLocation>
        <location evidence="7">Cell membrane</location>
        <topology evidence="7">Multi-pass membrane protein</topology>
    </subcellularLocation>
</comment>
<dbReference type="PANTHER" id="PTHR30589">
    <property type="entry name" value="PROLIPOPROTEIN DIACYLGLYCERYL TRANSFERASE"/>
    <property type="match status" value="1"/>
</dbReference>
<evidence type="ECO:0000313" key="9">
    <source>
        <dbReference type="Proteomes" id="UP000229600"/>
    </source>
</evidence>
<protein>
    <recommendedName>
        <fullName evidence="7">Phosphatidylglycerol--prolipoprotein diacylglyceryl transferase</fullName>
        <ecNumber evidence="7">2.5.1.145</ecNumber>
    </recommendedName>
</protein>
<dbReference type="AlphaFoldDB" id="A0A2H0N5M0"/>
<evidence type="ECO:0000256" key="5">
    <source>
        <dbReference type="ARBA" id="ARBA00022989"/>
    </source>
</evidence>
<evidence type="ECO:0000256" key="6">
    <source>
        <dbReference type="ARBA" id="ARBA00023136"/>
    </source>
</evidence>
<comment type="pathway">
    <text evidence="7">Protein modification; lipoprotein biosynthesis (diacylglyceryl transfer).</text>
</comment>
<feature type="transmembrane region" description="Helical" evidence="7">
    <location>
        <begin position="196"/>
        <end position="214"/>
    </location>
</feature>
<sequence>MIPYFQFTVVHLGPIPIQVWGFFVALGMLLSVFIIYKRAKRLFSKEVAEKLIDMASYAILFGLVFSRVFHILFYDLSFYLAHPIDIIKVWEGGLSSYGGFVGAFLGGLYYARKKASFSKKDLSEILDIFAFGAVFGWIVGRVGCFLIHDHPGTLSHSLLALKSPGGPRLDMALMEILAMIPLALAFFFVRKKKFSTGFFAGIVAMYYGFVRFFLDFYRATDLIYSDVRILGLTPAQYFSIVLFCLGVWIFLRKKKSS</sequence>
<feature type="transmembrane region" description="Helical" evidence="7">
    <location>
        <begin position="168"/>
        <end position="189"/>
    </location>
</feature>
<dbReference type="GO" id="GO:0005886">
    <property type="term" value="C:plasma membrane"/>
    <property type="evidence" value="ECO:0007669"/>
    <property type="project" value="UniProtKB-SubCell"/>
</dbReference>
<dbReference type="EMBL" id="PCWN01000007">
    <property type="protein sequence ID" value="PIR04178.1"/>
    <property type="molecule type" value="Genomic_DNA"/>
</dbReference>
<dbReference type="Pfam" id="PF01790">
    <property type="entry name" value="LGT"/>
    <property type="match status" value="1"/>
</dbReference>
<evidence type="ECO:0000256" key="3">
    <source>
        <dbReference type="ARBA" id="ARBA00022679"/>
    </source>
</evidence>
<comment type="catalytic activity">
    <reaction evidence="7">
        <text>L-cysteinyl-[prolipoprotein] + a 1,2-diacyl-sn-glycero-3-phospho-(1'-sn-glycerol) = an S-1,2-diacyl-sn-glyceryl-L-cysteinyl-[prolipoprotein] + sn-glycerol 1-phosphate + H(+)</text>
        <dbReference type="Rhea" id="RHEA:56712"/>
        <dbReference type="Rhea" id="RHEA-COMP:14679"/>
        <dbReference type="Rhea" id="RHEA-COMP:14680"/>
        <dbReference type="ChEBI" id="CHEBI:15378"/>
        <dbReference type="ChEBI" id="CHEBI:29950"/>
        <dbReference type="ChEBI" id="CHEBI:57685"/>
        <dbReference type="ChEBI" id="CHEBI:64716"/>
        <dbReference type="ChEBI" id="CHEBI:140658"/>
        <dbReference type="EC" id="2.5.1.145"/>
    </reaction>
</comment>
<evidence type="ECO:0000313" key="8">
    <source>
        <dbReference type="EMBL" id="PIR04178.1"/>
    </source>
</evidence>
<dbReference type="HAMAP" id="MF_01147">
    <property type="entry name" value="Lgt"/>
    <property type="match status" value="1"/>
</dbReference>
<dbReference type="EC" id="2.5.1.145" evidence="7"/>
<feature type="transmembrane region" description="Helical" evidence="7">
    <location>
        <begin position="234"/>
        <end position="251"/>
    </location>
</feature>
<evidence type="ECO:0000256" key="2">
    <source>
        <dbReference type="ARBA" id="ARBA00022475"/>
    </source>
</evidence>
<feature type="transmembrane region" description="Helical" evidence="7">
    <location>
        <begin position="17"/>
        <end position="36"/>
    </location>
</feature>
<dbReference type="UniPathway" id="UPA00664"/>
<proteinExistence type="inferred from homology"/>
<comment type="caution">
    <text evidence="8">The sequence shown here is derived from an EMBL/GenBank/DDBJ whole genome shotgun (WGS) entry which is preliminary data.</text>
</comment>
<comment type="similarity">
    <text evidence="1 7">Belongs to the Lgt family.</text>
</comment>
<comment type="function">
    <text evidence="7">Catalyzes the transfer of the diacylglyceryl group from phosphatidylglycerol to the sulfhydryl group of the N-terminal cysteine of a prolipoprotein, the first step in the formation of mature lipoproteins.</text>
</comment>
<accession>A0A2H0N5M0</accession>
<dbReference type="PANTHER" id="PTHR30589:SF0">
    <property type="entry name" value="PHOSPHATIDYLGLYCEROL--PROLIPOPROTEIN DIACYLGLYCERYL TRANSFERASE"/>
    <property type="match status" value="1"/>
</dbReference>
<evidence type="ECO:0000256" key="7">
    <source>
        <dbReference type="HAMAP-Rule" id="MF_01147"/>
    </source>
</evidence>
<feature type="transmembrane region" description="Helical" evidence="7">
    <location>
        <begin position="94"/>
        <end position="112"/>
    </location>
</feature>
<dbReference type="GO" id="GO:0008961">
    <property type="term" value="F:phosphatidylglycerol-prolipoprotein diacylglyceryl transferase activity"/>
    <property type="evidence" value="ECO:0007669"/>
    <property type="project" value="UniProtKB-UniRule"/>
</dbReference>
<gene>
    <name evidence="7" type="primary">lgt</name>
    <name evidence="8" type="ORF">COV59_03265</name>
</gene>